<evidence type="ECO:0000256" key="4">
    <source>
        <dbReference type="SAM" id="MobiDB-lite"/>
    </source>
</evidence>
<evidence type="ECO:0000256" key="2">
    <source>
        <dbReference type="ARBA" id="ARBA00022840"/>
    </source>
</evidence>
<dbReference type="PANTHER" id="PTHR22683:SF41">
    <property type="entry name" value="DNA TRANSLOCASE FTSK"/>
    <property type="match status" value="1"/>
</dbReference>
<keyword evidence="2 3" id="KW-0067">ATP-binding</keyword>
<name>A0ABY9IF14_9ACTN</name>
<organism evidence="6 7">
    <name type="scientific">Streptomyces laculatispora</name>
    <dbReference type="NCBI Taxonomy" id="887464"/>
    <lineage>
        <taxon>Bacteria</taxon>
        <taxon>Bacillati</taxon>
        <taxon>Actinomycetota</taxon>
        <taxon>Actinomycetes</taxon>
        <taxon>Kitasatosporales</taxon>
        <taxon>Streptomycetaceae</taxon>
        <taxon>Streptomyces</taxon>
    </lineage>
</organism>
<dbReference type="SUPFAM" id="SSF52540">
    <property type="entry name" value="P-loop containing nucleoside triphosphate hydrolases"/>
    <property type="match status" value="1"/>
</dbReference>
<accession>A0ABY9IF14</accession>
<dbReference type="Pfam" id="PF01580">
    <property type="entry name" value="FtsK_SpoIIIE"/>
    <property type="match status" value="2"/>
</dbReference>
<dbReference type="InterPro" id="IPR050206">
    <property type="entry name" value="FtsK/SpoIIIE/SftA"/>
</dbReference>
<dbReference type="PANTHER" id="PTHR22683">
    <property type="entry name" value="SPORULATION PROTEIN RELATED"/>
    <property type="match status" value="1"/>
</dbReference>
<evidence type="ECO:0000256" key="1">
    <source>
        <dbReference type="ARBA" id="ARBA00022741"/>
    </source>
</evidence>
<dbReference type="Proteomes" id="UP001229952">
    <property type="component" value="Chromosome"/>
</dbReference>
<sequence>MALIFQPRWQSRVDAVPWRWYLVGFPVTAARMVLTWRKLCQNTDLAVSRRPGHLLIGGEMLVRGSALRPEPPRLGPIRATRTGLTARIRLHPGQTPMHVLAVADSLMHAWRVHSVRVISPQRGHVVVIATAHDPLGEHPGAMPVHRPRLLSARLGRTGDGAAWHVDFRSVPHWLVVGATRSGKSNWLATLITELAPQDVALVGIDCKGGMELGLFSPRLSALAVSRTEASRLLVALLSEAETRMGQCRDAGARSIWDLPDDDRPVPVVVLVDEVAELYLTDGTREGKQEAADCSTALLRLGQLGAALGLHLVVSAQRFGSELGPGVTALRAQLGGRVCHRVHDEASAEMALGDLSPDAVAVVQSITEEEQGVAVTTMGGRWLRARSVITTPDDARESASQHAHRTPRLALTGPGLTKGSDA</sequence>
<reference evidence="6 7" key="1">
    <citation type="submission" date="2023-03" db="EMBL/GenBank/DDBJ databases">
        <title>Isolation and description of six Streptomyces strains from soil environments, able to metabolize different microbial glucans.</title>
        <authorList>
            <person name="Widen T."/>
            <person name="Larsbrink J."/>
        </authorList>
    </citation>
    <scope>NUCLEOTIDE SEQUENCE [LARGE SCALE GENOMIC DNA]</scope>
    <source>
        <strain evidence="6 7">Mut2</strain>
    </source>
</reference>
<evidence type="ECO:0000313" key="7">
    <source>
        <dbReference type="Proteomes" id="UP001229952"/>
    </source>
</evidence>
<dbReference type="EMBL" id="CP120992">
    <property type="protein sequence ID" value="WLQ45184.1"/>
    <property type="molecule type" value="Genomic_DNA"/>
</dbReference>
<evidence type="ECO:0000313" key="6">
    <source>
        <dbReference type="EMBL" id="WLQ45184.1"/>
    </source>
</evidence>
<evidence type="ECO:0000256" key="3">
    <source>
        <dbReference type="PROSITE-ProRule" id="PRU00289"/>
    </source>
</evidence>
<dbReference type="PROSITE" id="PS50901">
    <property type="entry name" value="FTSK"/>
    <property type="match status" value="1"/>
</dbReference>
<gene>
    <name evidence="6" type="ORF">P8A22_04590</name>
</gene>
<dbReference type="RefSeq" id="WP_306092389.1">
    <property type="nucleotide sequence ID" value="NZ_CP120992.1"/>
</dbReference>
<feature type="domain" description="FtsK" evidence="5">
    <location>
        <begin position="158"/>
        <end position="348"/>
    </location>
</feature>
<feature type="binding site" evidence="3">
    <location>
        <begin position="177"/>
        <end position="184"/>
    </location>
    <ligand>
        <name>ATP</name>
        <dbReference type="ChEBI" id="CHEBI:30616"/>
    </ligand>
</feature>
<keyword evidence="7" id="KW-1185">Reference proteome</keyword>
<evidence type="ECO:0000259" key="5">
    <source>
        <dbReference type="PROSITE" id="PS50901"/>
    </source>
</evidence>
<dbReference type="InterPro" id="IPR002543">
    <property type="entry name" value="FtsK_dom"/>
</dbReference>
<proteinExistence type="predicted"/>
<keyword evidence="1 3" id="KW-0547">Nucleotide-binding</keyword>
<feature type="region of interest" description="Disordered" evidence="4">
    <location>
        <begin position="391"/>
        <end position="421"/>
    </location>
</feature>
<dbReference type="InterPro" id="IPR027417">
    <property type="entry name" value="P-loop_NTPase"/>
</dbReference>
<protein>
    <submittedName>
        <fullName evidence="6">FtsK/SpoIIIE domain-containing protein</fullName>
    </submittedName>
</protein>
<dbReference type="Gene3D" id="3.40.50.300">
    <property type="entry name" value="P-loop containing nucleotide triphosphate hydrolases"/>
    <property type="match status" value="1"/>
</dbReference>